<dbReference type="EMBL" id="LR797018">
    <property type="protein sequence ID" value="CAB4181462.1"/>
    <property type="molecule type" value="Genomic_DNA"/>
</dbReference>
<organism evidence="4">
    <name type="scientific">uncultured Caudovirales phage</name>
    <dbReference type="NCBI Taxonomy" id="2100421"/>
    <lineage>
        <taxon>Viruses</taxon>
        <taxon>Duplodnaviria</taxon>
        <taxon>Heunggongvirae</taxon>
        <taxon>Uroviricota</taxon>
        <taxon>Caudoviricetes</taxon>
        <taxon>Peduoviridae</taxon>
        <taxon>Maltschvirus</taxon>
        <taxon>Maltschvirus maltsch</taxon>
    </lineage>
</organism>
<protein>
    <submittedName>
        <fullName evidence="4">Uncharacterized protein</fullName>
    </submittedName>
</protein>
<evidence type="ECO:0000313" key="1">
    <source>
        <dbReference type="EMBL" id="CAB4145755.1"/>
    </source>
</evidence>
<evidence type="ECO:0000313" key="5">
    <source>
        <dbReference type="EMBL" id="CAB4191472.1"/>
    </source>
</evidence>
<dbReference type="EMBL" id="LR797171">
    <property type="protein sequence ID" value="CAB4191472.1"/>
    <property type="molecule type" value="Genomic_DNA"/>
</dbReference>
<reference evidence="4" key="1">
    <citation type="submission" date="2020-05" db="EMBL/GenBank/DDBJ databases">
        <authorList>
            <person name="Chiriac C."/>
            <person name="Salcher M."/>
            <person name="Ghai R."/>
            <person name="Kavagutti S V."/>
        </authorList>
    </citation>
    <scope>NUCLEOTIDE SEQUENCE</scope>
</reference>
<dbReference type="EMBL" id="LR796847">
    <property type="protein sequence ID" value="CAB4169630.1"/>
    <property type="molecule type" value="Genomic_DNA"/>
</dbReference>
<evidence type="ECO:0000313" key="4">
    <source>
        <dbReference type="EMBL" id="CAB4181462.1"/>
    </source>
</evidence>
<dbReference type="EMBL" id="LR798369">
    <property type="protein sequence ID" value="CAB5227185.1"/>
    <property type="molecule type" value="Genomic_DNA"/>
</dbReference>
<accession>A0A6J5QD78</accession>
<dbReference type="EMBL" id="LR797376">
    <property type="protein sequence ID" value="CAB4211759.1"/>
    <property type="molecule type" value="Genomic_DNA"/>
</dbReference>
<evidence type="ECO:0000313" key="3">
    <source>
        <dbReference type="EMBL" id="CAB4175832.1"/>
    </source>
</evidence>
<evidence type="ECO:0000313" key="2">
    <source>
        <dbReference type="EMBL" id="CAB4169630.1"/>
    </source>
</evidence>
<proteinExistence type="predicted"/>
<evidence type="ECO:0000313" key="7">
    <source>
        <dbReference type="EMBL" id="CAB4222173.1"/>
    </source>
</evidence>
<name>A0A6J5QD78_9CAUD</name>
<sequence>MPLKQGKSKITISHNIKEMIGSGHTRDQSIAAALSTARKTRPKAVGGETMPPSPEVTTNVIHSGPIHSQVSGRTDHLPMHVASGSYVIPADIISAMGEGNTMAGFKVAQSIFSTDIPFMGGKPGEKAFQGGLPGESAMETMAEGGTAVPPVPIIAAGGEYVIHPRDVITIGGGDLDDGHKTLDDFVNKMRAKTVQTLKKLPGPKKD</sequence>
<dbReference type="EMBL" id="LR796926">
    <property type="protein sequence ID" value="CAB4175832.1"/>
    <property type="molecule type" value="Genomic_DNA"/>
</dbReference>
<dbReference type="EMBL" id="LR796460">
    <property type="protein sequence ID" value="CAB4145755.1"/>
    <property type="molecule type" value="Genomic_DNA"/>
</dbReference>
<gene>
    <name evidence="4" type="ORF">UFOVP1072_37</name>
    <name evidence="5" type="ORF">UFOVP1211_35</name>
    <name evidence="6" type="ORF">UFOVP1420_24</name>
    <name evidence="8" type="ORF">UFOVP1518_23</name>
    <name evidence="7" type="ORF">UFOVP1657_17</name>
    <name evidence="1" type="ORF">UFOVP475_36</name>
    <name evidence="2" type="ORF">UFOVP897_66</name>
    <name evidence="3" type="ORF">UFOVP984_36</name>
</gene>
<evidence type="ECO:0000313" key="8">
    <source>
        <dbReference type="EMBL" id="CAB5227185.1"/>
    </source>
</evidence>
<dbReference type="EMBL" id="LR797514">
    <property type="protein sequence ID" value="CAB4222173.1"/>
    <property type="molecule type" value="Genomic_DNA"/>
</dbReference>
<evidence type="ECO:0000313" key="6">
    <source>
        <dbReference type="EMBL" id="CAB4211759.1"/>
    </source>
</evidence>